<keyword evidence="2" id="KW-1185">Reference proteome</keyword>
<dbReference type="Pfam" id="PF13814">
    <property type="entry name" value="Replic_Relax"/>
    <property type="match status" value="1"/>
</dbReference>
<gene>
    <name evidence="1" type="ORF">GCM10022222_36890</name>
</gene>
<dbReference type="EMBL" id="BAAAZN010000007">
    <property type="protein sequence ID" value="GAA3549960.1"/>
    <property type="molecule type" value="Genomic_DNA"/>
</dbReference>
<name>A0ABP6WDC7_9PSEU</name>
<evidence type="ECO:0000313" key="1">
    <source>
        <dbReference type="EMBL" id="GAA3549960.1"/>
    </source>
</evidence>
<dbReference type="RefSeq" id="WP_344861335.1">
    <property type="nucleotide sequence ID" value="NZ_BAAAZN010000007.1"/>
</dbReference>
<dbReference type="Proteomes" id="UP001500689">
    <property type="component" value="Unassembled WGS sequence"/>
</dbReference>
<comment type="caution">
    <text evidence="1">The sequence shown here is derived from an EMBL/GenBank/DDBJ whole genome shotgun (WGS) entry which is preliminary data.</text>
</comment>
<proteinExistence type="predicted"/>
<reference evidence="2" key="1">
    <citation type="journal article" date="2019" name="Int. J. Syst. Evol. Microbiol.">
        <title>The Global Catalogue of Microorganisms (GCM) 10K type strain sequencing project: providing services to taxonomists for standard genome sequencing and annotation.</title>
        <authorList>
            <consortium name="The Broad Institute Genomics Platform"/>
            <consortium name="The Broad Institute Genome Sequencing Center for Infectious Disease"/>
            <person name="Wu L."/>
            <person name="Ma J."/>
        </authorList>
    </citation>
    <scope>NUCLEOTIDE SEQUENCE [LARGE SCALE GENOMIC DNA]</scope>
    <source>
        <strain evidence="2">JCM 16898</strain>
    </source>
</reference>
<organism evidence="1 2">
    <name type="scientific">Amycolatopsis ultiminotia</name>
    <dbReference type="NCBI Taxonomy" id="543629"/>
    <lineage>
        <taxon>Bacteria</taxon>
        <taxon>Bacillati</taxon>
        <taxon>Actinomycetota</taxon>
        <taxon>Actinomycetes</taxon>
        <taxon>Pseudonocardiales</taxon>
        <taxon>Pseudonocardiaceae</taxon>
        <taxon>Amycolatopsis</taxon>
    </lineage>
</organism>
<dbReference type="InterPro" id="IPR025855">
    <property type="entry name" value="Replic_Relax"/>
</dbReference>
<protein>
    <submittedName>
        <fullName evidence="1">Replication-relaxation family protein</fullName>
    </submittedName>
</protein>
<evidence type="ECO:0000313" key="2">
    <source>
        <dbReference type="Proteomes" id="UP001500689"/>
    </source>
</evidence>
<accession>A0ABP6WDC7</accession>
<sequence length="286" mass="32042">MVLDPFQLQALLLAYWHRLVSTDQLGRLIAPEMPLRTVRHKLAVLRRTGLLDAVTREHSPRAWYATAEGAVMAELSDSVEKRQYRVADPEVAQVLLAHSLDVVETGLAFVETARTHGHDCGPLSWTPEVAHHRDGRRATVIADAVLHYVLDEGHRSQRIFFLELDRSTMPVARLAQKLVAYVRYHDYVPRRPGASPVWRSRYPRFPRVVIVLSGAAEHVLERRLADLRAHAQALAVAASAGDRVDLAVTTLRRLQNDGVLADVAVPILGTDTRRRSLFAPLHGNTR</sequence>